<dbReference type="Proteomes" id="UP001165121">
    <property type="component" value="Unassembled WGS sequence"/>
</dbReference>
<evidence type="ECO:0000256" key="1">
    <source>
        <dbReference type="SAM" id="Coils"/>
    </source>
</evidence>
<keyword evidence="4" id="KW-1185">Reference proteome</keyword>
<feature type="compositionally biased region" description="Low complexity" evidence="2">
    <location>
        <begin position="374"/>
        <end position="391"/>
    </location>
</feature>
<feature type="coiled-coil region" evidence="1">
    <location>
        <begin position="167"/>
        <end position="208"/>
    </location>
</feature>
<dbReference type="PANTHER" id="PTHR13663:SF2">
    <property type="entry name" value="SIMILAR TO RIKEN CDNA 6430548M08"/>
    <property type="match status" value="1"/>
</dbReference>
<protein>
    <submittedName>
        <fullName evidence="3">Unnamed protein product</fullName>
    </submittedName>
</protein>
<dbReference type="EMBL" id="BSXT01018936">
    <property type="protein sequence ID" value="GMG16470.1"/>
    <property type="molecule type" value="Genomic_DNA"/>
</dbReference>
<reference evidence="3" key="1">
    <citation type="submission" date="2023-04" db="EMBL/GenBank/DDBJ databases">
        <title>Phytophthora fragariaefolia NBRC 109709.</title>
        <authorList>
            <person name="Ichikawa N."/>
            <person name="Sato H."/>
            <person name="Tonouchi N."/>
        </authorList>
    </citation>
    <scope>NUCLEOTIDE SEQUENCE</scope>
    <source>
        <strain evidence="3">NBRC 109709</strain>
    </source>
</reference>
<dbReference type="PANTHER" id="PTHR13663">
    <property type="entry name" value="SIMILAR TO RIKEN CDNA 6430548M08"/>
    <property type="match status" value="1"/>
</dbReference>
<dbReference type="InterPro" id="IPR039872">
    <property type="entry name" value="KIAA0513"/>
</dbReference>
<dbReference type="AlphaFoldDB" id="A0A9W6YMZ2"/>
<evidence type="ECO:0000313" key="3">
    <source>
        <dbReference type="EMBL" id="GMG16470.1"/>
    </source>
</evidence>
<dbReference type="SUPFAM" id="SSF103657">
    <property type="entry name" value="BAR/IMD domain-like"/>
    <property type="match status" value="1"/>
</dbReference>
<gene>
    <name evidence="3" type="ORF">Pfra01_002978300</name>
</gene>
<organism evidence="3 4">
    <name type="scientific">Phytophthora fragariaefolia</name>
    <dbReference type="NCBI Taxonomy" id="1490495"/>
    <lineage>
        <taxon>Eukaryota</taxon>
        <taxon>Sar</taxon>
        <taxon>Stramenopiles</taxon>
        <taxon>Oomycota</taxon>
        <taxon>Peronosporomycetes</taxon>
        <taxon>Peronosporales</taxon>
        <taxon>Peronosporaceae</taxon>
        <taxon>Phytophthora</taxon>
    </lineage>
</organism>
<name>A0A9W6YMZ2_9STRA</name>
<dbReference type="InterPro" id="IPR027267">
    <property type="entry name" value="AH/BAR_dom_sf"/>
</dbReference>
<keyword evidence="1" id="KW-0175">Coiled coil</keyword>
<evidence type="ECO:0000313" key="4">
    <source>
        <dbReference type="Proteomes" id="UP001165121"/>
    </source>
</evidence>
<feature type="region of interest" description="Disordered" evidence="2">
    <location>
        <begin position="555"/>
        <end position="581"/>
    </location>
</feature>
<sequence>MGAQARYLHLYPPLQPPSDTPLPNWRPQLNSRPAPTLEELELRHESSMAAEWAADEEENHWRRTFCQVPFGAIYEHADKGKRSLQGLAAFFRRKAEAERGASEQLRELVLDEVGALEEPGTGVRRALLELRGFVDASCRQQLLMAQVLDEQVAGPLESLQDASETYIQTLQGEILNANKEYEEAAVVHKEAALRLSKASAELREARDRQRLALHGIGVPEFELQRLAARVARCEEEQAQAVMARARAKTTMYNRIIARDEMTMAVSVAYQKAEEERLDQLNASLRRFLHVEKERLQVSQEMLASLEKHVQSLSRAEDIQMLIHNQRDPDNMHFQGKALALLDWQWSKMQVDHAATTRRHPLGLLERRSSIEDGSFASPTLSSASTAASSSPRRGPAINPAIAAMASVAPLDSPHTVLMQTPMSAALHQYFAGDAEQGFSFCELEENGEELPRPPSGAADSVESLVSPPAPSIHQTKSAAVALVRETCKTADGRALFVKCLNRQRSLDTKVKDPASFDALVTCFNAFLDECVREDDIKAAKTAMILAETFYHPKSENDIRSKSNGVKQNEDEAPRNGCTHGMDHEAEDFKRRRSSFCADCRDYTERTSEELLQFVDESHPLLHGGGIGRGATRTYLQEEVKKHAIWKTPSVSAKLFWEKALLLAIGEELQRTPQPCPWEELPSGGPKHDGKSNFMVHELQRGNNGAWLGVAYDVIGLPSREEAVCRVHNIVFGQLGSFTLSMLEFEVPLTQIESFVETMCDAHELTEDQRFLLRKNLQEIFATLR</sequence>
<dbReference type="Gene3D" id="1.20.1270.60">
    <property type="entry name" value="Arfaptin homology (AH) domain/BAR domain"/>
    <property type="match status" value="1"/>
</dbReference>
<feature type="region of interest" description="Disordered" evidence="2">
    <location>
        <begin position="445"/>
        <end position="470"/>
    </location>
</feature>
<proteinExistence type="predicted"/>
<dbReference type="OrthoDB" id="6268344at2759"/>
<accession>A0A9W6YMZ2</accession>
<feature type="region of interest" description="Disordered" evidence="2">
    <location>
        <begin position="374"/>
        <end position="394"/>
    </location>
</feature>
<comment type="caution">
    <text evidence="3">The sequence shown here is derived from an EMBL/GenBank/DDBJ whole genome shotgun (WGS) entry which is preliminary data.</text>
</comment>
<evidence type="ECO:0000256" key="2">
    <source>
        <dbReference type="SAM" id="MobiDB-lite"/>
    </source>
</evidence>